<evidence type="ECO:0000313" key="10">
    <source>
        <dbReference type="Proteomes" id="UP000817854"/>
    </source>
</evidence>
<dbReference type="InterPro" id="IPR036388">
    <property type="entry name" value="WH-like_DNA-bd_sf"/>
</dbReference>
<keyword evidence="3 6" id="KW-0731">Sigma factor</keyword>
<dbReference type="Proteomes" id="UP000817854">
    <property type="component" value="Unassembled WGS sequence"/>
</dbReference>
<accession>A0ABX0IS63</accession>
<feature type="domain" description="RNA polymerase sigma factor 70 region 4 type 2" evidence="8">
    <location>
        <begin position="124"/>
        <end position="175"/>
    </location>
</feature>
<evidence type="ECO:0000256" key="1">
    <source>
        <dbReference type="ARBA" id="ARBA00010641"/>
    </source>
</evidence>
<dbReference type="PANTHER" id="PTHR43133">
    <property type="entry name" value="RNA POLYMERASE ECF-TYPE SIGMA FACTO"/>
    <property type="match status" value="1"/>
</dbReference>
<reference evidence="10" key="1">
    <citation type="submission" date="2019-05" db="EMBL/GenBank/DDBJ databases">
        <title>Flavobacterium profundi sp. nov., isolated from a deep-sea seamount.</title>
        <authorList>
            <person name="Zhang D.-C."/>
        </authorList>
    </citation>
    <scope>NUCLEOTIDE SEQUENCE [LARGE SCALE GENOMIC DNA]</scope>
    <source>
        <strain evidence="10">EC11</strain>
    </source>
</reference>
<protein>
    <recommendedName>
        <fullName evidence="6">RNA polymerase sigma factor</fullName>
    </recommendedName>
</protein>
<evidence type="ECO:0000259" key="7">
    <source>
        <dbReference type="Pfam" id="PF04542"/>
    </source>
</evidence>
<evidence type="ECO:0000256" key="3">
    <source>
        <dbReference type="ARBA" id="ARBA00023082"/>
    </source>
</evidence>
<evidence type="ECO:0000256" key="6">
    <source>
        <dbReference type="RuleBase" id="RU000716"/>
    </source>
</evidence>
<dbReference type="InterPro" id="IPR013325">
    <property type="entry name" value="RNA_pol_sigma_r2"/>
</dbReference>
<comment type="caution">
    <text evidence="9">The sequence shown here is derived from an EMBL/GenBank/DDBJ whole genome shotgun (WGS) entry which is preliminary data.</text>
</comment>
<dbReference type="InterPro" id="IPR014284">
    <property type="entry name" value="RNA_pol_sigma-70_dom"/>
</dbReference>
<reference evidence="9 10" key="3">
    <citation type="submission" date="2020-02" db="EMBL/GenBank/DDBJ databases">
        <title>Flavobacterium profundi sp. nov., isolated from a deep-sea seamount.</title>
        <authorList>
            <person name="Zhang D.-C."/>
        </authorList>
    </citation>
    <scope>NUCLEOTIDE SEQUENCE [LARGE SCALE GENOMIC DNA]</scope>
    <source>
        <strain evidence="9 10">EC11</strain>
    </source>
</reference>
<dbReference type="NCBIfam" id="TIGR02937">
    <property type="entry name" value="sigma70-ECF"/>
    <property type="match status" value="1"/>
</dbReference>
<dbReference type="InterPro" id="IPR039425">
    <property type="entry name" value="RNA_pol_sigma-70-like"/>
</dbReference>
<evidence type="ECO:0000256" key="2">
    <source>
        <dbReference type="ARBA" id="ARBA00023015"/>
    </source>
</evidence>
<feature type="domain" description="RNA polymerase sigma-70 region 2" evidence="7">
    <location>
        <begin position="24"/>
        <end position="90"/>
    </location>
</feature>
<evidence type="ECO:0000259" key="8">
    <source>
        <dbReference type="Pfam" id="PF08281"/>
    </source>
</evidence>
<gene>
    <name evidence="9" type="ORF">FIA58_012025</name>
</gene>
<dbReference type="InterPro" id="IPR000838">
    <property type="entry name" value="RNA_pol_sigma70_ECF_CS"/>
</dbReference>
<dbReference type="SUPFAM" id="SSF88946">
    <property type="entry name" value="Sigma2 domain of RNA polymerase sigma factors"/>
    <property type="match status" value="1"/>
</dbReference>
<dbReference type="Gene3D" id="1.10.1740.10">
    <property type="match status" value="1"/>
</dbReference>
<proteinExistence type="inferred from homology"/>
<dbReference type="RefSeq" id="WP_140962732.1">
    <property type="nucleotide sequence ID" value="NZ_VEVQ02000007.1"/>
</dbReference>
<name>A0ABX0IS63_9FLAO</name>
<keyword evidence="2 6" id="KW-0805">Transcription regulation</keyword>
<evidence type="ECO:0000313" key="9">
    <source>
        <dbReference type="EMBL" id="NHN26406.1"/>
    </source>
</evidence>
<organism evidence="9 10">
    <name type="scientific">Flavobacterium jejuense</name>
    <dbReference type="NCBI Taxonomy" id="1544455"/>
    <lineage>
        <taxon>Bacteria</taxon>
        <taxon>Pseudomonadati</taxon>
        <taxon>Bacteroidota</taxon>
        <taxon>Flavobacteriia</taxon>
        <taxon>Flavobacteriales</taxon>
        <taxon>Flavobacteriaceae</taxon>
        <taxon>Flavobacterium</taxon>
    </lineage>
</organism>
<dbReference type="Pfam" id="PF08281">
    <property type="entry name" value="Sigma70_r4_2"/>
    <property type="match status" value="1"/>
</dbReference>
<dbReference type="CDD" id="cd06171">
    <property type="entry name" value="Sigma70_r4"/>
    <property type="match status" value="1"/>
</dbReference>
<dbReference type="Pfam" id="PF04542">
    <property type="entry name" value="Sigma70_r2"/>
    <property type="match status" value="1"/>
</dbReference>
<keyword evidence="10" id="KW-1185">Reference proteome</keyword>
<dbReference type="InterPro" id="IPR007627">
    <property type="entry name" value="RNA_pol_sigma70_r2"/>
</dbReference>
<dbReference type="PROSITE" id="PS01063">
    <property type="entry name" value="SIGMA70_ECF"/>
    <property type="match status" value="1"/>
</dbReference>
<evidence type="ECO:0000256" key="4">
    <source>
        <dbReference type="ARBA" id="ARBA00023125"/>
    </source>
</evidence>
<dbReference type="InterPro" id="IPR013249">
    <property type="entry name" value="RNA_pol_sigma70_r4_t2"/>
</dbReference>
<dbReference type="InterPro" id="IPR013324">
    <property type="entry name" value="RNA_pol_sigma_r3/r4-like"/>
</dbReference>
<dbReference type="Gene3D" id="1.10.10.10">
    <property type="entry name" value="Winged helix-like DNA-binding domain superfamily/Winged helix DNA-binding domain"/>
    <property type="match status" value="1"/>
</dbReference>
<dbReference type="PANTHER" id="PTHR43133:SF8">
    <property type="entry name" value="RNA POLYMERASE SIGMA FACTOR HI_1459-RELATED"/>
    <property type="match status" value="1"/>
</dbReference>
<sequence>MNKVEDQIYINKVLNGDVNSFSFLVDRYKDLIFTIAIRILKNREEAEEVAQDVFVKIFKSLYKFKGDSKFSTWIYKIAYNTCLDVLKKYNKQNNFIPIEEYSETQLAGLENIFDALVLKEQQISIQKCLNIMPYEESILLTLYYYEDQSLEEISKVLNINQNNAKVKLFRSRKKLESILRAQLPTEIIENYERSAK</sequence>
<dbReference type="SUPFAM" id="SSF88659">
    <property type="entry name" value="Sigma3 and sigma4 domains of RNA polymerase sigma factors"/>
    <property type="match status" value="1"/>
</dbReference>
<comment type="similarity">
    <text evidence="1 6">Belongs to the sigma-70 factor family. ECF subfamily.</text>
</comment>
<dbReference type="EMBL" id="VEVQ02000007">
    <property type="protein sequence ID" value="NHN26406.1"/>
    <property type="molecule type" value="Genomic_DNA"/>
</dbReference>
<reference evidence="9 10" key="2">
    <citation type="submission" date="2019-05" db="EMBL/GenBank/DDBJ databases">
        <authorList>
            <person name="Lianzixin W."/>
        </authorList>
    </citation>
    <scope>NUCLEOTIDE SEQUENCE [LARGE SCALE GENOMIC DNA]</scope>
    <source>
        <strain evidence="9 10">EC11</strain>
    </source>
</reference>
<keyword evidence="4 6" id="KW-0238">DNA-binding</keyword>
<keyword evidence="5 6" id="KW-0804">Transcription</keyword>
<evidence type="ECO:0000256" key="5">
    <source>
        <dbReference type="ARBA" id="ARBA00023163"/>
    </source>
</evidence>